<protein>
    <submittedName>
        <fullName evidence="1">Beta-1, 4-N-acetylgalactosaminyltransferase/CMP-Neu5Ac synthetase fusion protein, putative</fullName>
    </submittedName>
</protein>
<reference evidence="1" key="2">
    <citation type="journal article" date="2007" name="Science">
        <title>Draft genome sequence of the sexually transmitted pathogen Trichomonas vaginalis.</title>
        <authorList>
            <person name="Carlton J.M."/>
            <person name="Hirt R.P."/>
            <person name="Silva J.C."/>
            <person name="Delcher A.L."/>
            <person name="Schatz M."/>
            <person name="Zhao Q."/>
            <person name="Wortman J.R."/>
            <person name="Bidwell S.L."/>
            <person name="Alsmark U.C.M."/>
            <person name="Besteiro S."/>
            <person name="Sicheritz-Ponten T."/>
            <person name="Noel C.J."/>
            <person name="Dacks J.B."/>
            <person name="Foster P.G."/>
            <person name="Simillion C."/>
            <person name="Van de Peer Y."/>
            <person name="Miranda-Saavedra D."/>
            <person name="Barton G.J."/>
            <person name="Westrop G.D."/>
            <person name="Mueller S."/>
            <person name="Dessi D."/>
            <person name="Fiori P.L."/>
            <person name="Ren Q."/>
            <person name="Paulsen I."/>
            <person name="Zhang H."/>
            <person name="Bastida-Corcuera F.D."/>
            <person name="Simoes-Barbosa A."/>
            <person name="Brown M.T."/>
            <person name="Hayes R.D."/>
            <person name="Mukherjee M."/>
            <person name="Okumura C.Y."/>
            <person name="Schneider R."/>
            <person name="Smith A.J."/>
            <person name="Vanacova S."/>
            <person name="Villalvazo M."/>
            <person name="Haas B.J."/>
            <person name="Pertea M."/>
            <person name="Feldblyum T.V."/>
            <person name="Utterback T.R."/>
            <person name="Shu C.L."/>
            <person name="Osoegawa K."/>
            <person name="de Jong P.J."/>
            <person name="Hrdy I."/>
            <person name="Horvathova L."/>
            <person name="Zubacova Z."/>
            <person name="Dolezal P."/>
            <person name="Malik S.B."/>
            <person name="Logsdon J.M. Jr."/>
            <person name="Henze K."/>
            <person name="Gupta A."/>
            <person name="Wang C.C."/>
            <person name="Dunne R.L."/>
            <person name="Upcroft J.A."/>
            <person name="Upcroft P."/>
            <person name="White O."/>
            <person name="Salzberg S.L."/>
            <person name="Tang P."/>
            <person name="Chiu C.-H."/>
            <person name="Lee Y.-S."/>
            <person name="Embley T.M."/>
            <person name="Coombs G.H."/>
            <person name="Mottram J.C."/>
            <person name="Tachezy J."/>
            <person name="Fraser-Liggett C.M."/>
            <person name="Johnson P.J."/>
        </authorList>
    </citation>
    <scope>NUCLEOTIDE SEQUENCE [LARGE SCALE GENOMIC DNA]</scope>
    <source>
        <strain evidence="1">G3</strain>
    </source>
</reference>
<reference evidence="1" key="1">
    <citation type="submission" date="2006-10" db="EMBL/GenBank/DDBJ databases">
        <authorList>
            <person name="Amadeo P."/>
            <person name="Zhao Q."/>
            <person name="Wortman J."/>
            <person name="Fraser-Liggett C."/>
            <person name="Carlton J."/>
        </authorList>
    </citation>
    <scope>NUCLEOTIDE SEQUENCE</scope>
    <source>
        <strain evidence="1">G3</strain>
    </source>
</reference>
<accession>A2ES01</accession>
<gene>
    <name evidence="1" type="ORF">TVAG_233320</name>
</gene>
<dbReference type="Proteomes" id="UP000001542">
    <property type="component" value="Unassembled WGS sequence"/>
</dbReference>
<organism evidence="1 2">
    <name type="scientific">Trichomonas vaginalis (strain ATCC PRA-98 / G3)</name>
    <dbReference type="NCBI Taxonomy" id="412133"/>
    <lineage>
        <taxon>Eukaryota</taxon>
        <taxon>Metamonada</taxon>
        <taxon>Parabasalia</taxon>
        <taxon>Trichomonadida</taxon>
        <taxon>Trichomonadidae</taxon>
        <taxon>Trichomonas</taxon>
    </lineage>
</organism>
<name>A2ES01_TRIV3</name>
<dbReference type="VEuPathDB" id="TrichDB:TVAG_233320"/>
<dbReference type="AlphaFoldDB" id="A2ES01"/>
<keyword evidence="2" id="KW-1185">Reference proteome</keyword>
<sequence length="333" mass="39314">MECFCSTHHSYSTLMFLLSAYELFRLITIWTGFIKYDLTGPNFWIKKVEVCDKMDGYAPLCYRGTQQSVDPWAFIRVKDEINTIEASLNSLIPALKKGVIGYVNSTDGTNKVILNFCRQHPTFIPIKYDYDVIPANDELYFQKYDANRALDSYYNYVYKFIPDNEWLIRIDADQIYDTEKLYMLTFLPDNDIEAIPIFRINLHVDDGILMILKNGYGPFSYVNDQWLLKKTNGSGFTMHIDNNSREAWELLYPAPPTNTQTDIIAWHFPFLKHWRRLQDDSHHDSFDKVKRIPFGQNAKILARLSHLHMDEDMIDENRVKELLFRYRNVTENY</sequence>
<proteinExistence type="predicted"/>
<dbReference type="Pfam" id="PF06306">
    <property type="entry name" value="CgtA"/>
    <property type="match status" value="1"/>
</dbReference>
<dbReference type="RefSeq" id="XP_001316819.1">
    <property type="nucleotide sequence ID" value="XM_001316784.1"/>
</dbReference>
<dbReference type="KEGG" id="tva:4762459"/>
<evidence type="ECO:0000313" key="2">
    <source>
        <dbReference type="Proteomes" id="UP000001542"/>
    </source>
</evidence>
<dbReference type="InterPro" id="IPR010446">
    <property type="entry name" value="GalNAc_Trfase_b"/>
</dbReference>
<dbReference type="InParanoid" id="A2ES01"/>
<dbReference type="EMBL" id="DS113471">
    <property type="protein sequence ID" value="EAY04596.1"/>
    <property type="molecule type" value="Genomic_DNA"/>
</dbReference>
<evidence type="ECO:0000313" key="1">
    <source>
        <dbReference type="EMBL" id="EAY04596.1"/>
    </source>
</evidence>
<dbReference type="VEuPathDB" id="TrichDB:TVAGG3_0486880"/>